<evidence type="ECO:0000259" key="8">
    <source>
        <dbReference type="Pfam" id="PF00999"/>
    </source>
</evidence>
<feature type="transmembrane region" description="Helical" evidence="7">
    <location>
        <begin position="168"/>
        <end position="186"/>
    </location>
</feature>
<evidence type="ECO:0000259" key="9">
    <source>
        <dbReference type="Pfam" id="PF02254"/>
    </source>
</evidence>
<feature type="transmembrane region" description="Helical" evidence="7">
    <location>
        <begin position="272"/>
        <end position="292"/>
    </location>
</feature>
<dbReference type="InterPro" id="IPR038770">
    <property type="entry name" value="Na+/solute_symporter_sf"/>
</dbReference>
<evidence type="ECO:0000256" key="2">
    <source>
        <dbReference type="ARBA" id="ARBA00005551"/>
    </source>
</evidence>
<feature type="transmembrane region" description="Helical" evidence="7">
    <location>
        <begin position="335"/>
        <end position="360"/>
    </location>
</feature>
<organism evidence="10 11">
    <name type="scientific">Geothermobacter hydrogeniphilus</name>
    <dbReference type="NCBI Taxonomy" id="1969733"/>
    <lineage>
        <taxon>Bacteria</taxon>
        <taxon>Pseudomonadati</taxon>
        <taxon>Thermodesulfobacteriota</taxon>
        <taxon>Desulfuromonadia</taxon>
        <taxon>Desulfuromonadales</taxon>
        <taxon>Geothermobacteraceae</taxon>
        <taxon>Geothermobacter</taxon>
    </lineage>
</organism>
<dbReference type="InterPro" id="IPR003148">
    <property type="entry name" value="RCK_N"/>
</dbReference>
<dbReference type="GO" id="GO:1902600">
    <property type="term" value="P:proton transmembrane transport"/>
    <property type="evidence" value="ECO:0007669"/>
    <property type="project" value="InterPro"/>
</dbReference>
<evidence type="ECO:0000256" key="1">
    <source>
        <dbReference type="ARBA" id="ARBA00004141"/>
    </source>
</evidence>
<feature type="domain" description="Cation/H+ exchanger transmembrane" evidence="8">
    <location>
        <begin position="7"/>
        <end position="349"/>
    </location>
</feature>
<evidence type="ECO:0000313" key="10">
    <source>
        <dbReference type="EMBL" id="ORJ60653.1"/>
    </source>
</evidence>
<feature type="transmembrane region" description="Helical" evidence="7">
    <location>
        <begin position="143"/>
        <end position="162"/>
    </location>
</feature>
<dbReference type="EMBL" id="NAAD01000007">
    <property type="protein sequence ID" value="ORJ60653.1"/>
    <property type="molecule type" value="Genomic_DNA"/>
</dbReference>
<dbReference type="SUPFAM" id="SSF51735">
    <property type="entry name" value="NAD(P)-binding Rossmann-fold domains"/>
    <property type="match status" value="1"/>
</dbReference>
<accession>A0A1X0Y698</accession>
<keyword evidence="3" id="KW-0813">Transport</keyword>
<feature type="transmembrane region" description="Helical" evidence="7">
    <location>
        <begin position="82"/>
        <end position="105"/>
    </location>
</feature>
<keyword evidence="4 7" id="KW-0812">Transmembrane</keyword>
<keyword evidence="6 7" id="KW-0472">Membrane</keyword>
<reference evidence="10 11" key="1">
    <citation type="submission" date="2017-03" db="EMBL/GenBank/DDBJ databases">
        <title>Genome sequence of Geothermobacter sp. EPR-M, Deep-Sea Iron Reducer.</title>
        <authorList>
            <person name="Tully B."/>
            <person name="Savalia P."/>
            <person name="Abuyen K."/>
            <person name="Baughan C."/>
            <person name="Romero E."/>
            <person name="Ronkowski C."/>
            <person name="Torres B."/>
            <person name="Tremblay J."/>
            <person name="Trujillo A."/>
            <person name="Tyler M."/>
            <person name="Perez-Rodriguez I."/>
            <person name="Amend J."/>
        </authorList>
    </citation>
    <scope>NUCLEOTIDE SEQUENCE [LARGE SCALE GENOMIC DNA]</scope>
    <source>
        <strain evidence="10 11">EPR-M</strain>
    </source>
</reference>
<comment type="subcellular location">
    <subcellularLocation>
        <location evidence="1">Membrane</location>
        <topology evidence="1">Multi-pass membrane protein</topology>
    </subcellularLocation>
</comment>
<comment type="similarity">
    <text evidence="2">Belongs to the monovalent cation:proton antiporter 2 (CPA2) transporter (TC 2.A.37) family.</text>
</comment>
<evidence type="ECO:0000256" key="5">
    <source>
        <dbReference type="ARBA" id="ARBA00022989"/>
    </source>
</evidence>
<evidence type="ECO:0000256" key="4">
    <source>
        <dbReference type="ARBA" id="ARBA00022692"/>
    </source>
</evidence>
<dbReference type="PANTHER" id="PTHR42751:SF1">
    <property type="entry name" value="CATION_PROTON ANTIPORTER YBAL-RELATED"/>
    <property type="match status" value="1"/>
</dbReference>
<dbReference type="InterPro" id="IPR036291">
    <property type="entry name" value="NAD(P)-bd_dom_sf"/>
</dbReference>
<dbReference type="AlphaFoldDB" id="A0A1X0Y698"/>
<evidence type="ECO:0000313" key="11">
    <source>
        <dbReference type="Proteomes" id="UP000193136"/>
    </source>
</evidence>
<dbReference type="GO" id="GO:0015297">
    <property type="term" value="F:antiporter activity"/>
    <property type="evidence" value="ECO:0007669"/>
    <property type="project" value="InterPro"/>
</dbReference>
<comment type="caution">
    <text evidence="10">The sequence shown here is derived from an EMBL/GenBank/DDBJ whole genome shotgun (WGS) entry which is preliminary data.</text>
</comment>
<feature type="transmembrane region" description="Helical" evidence="7">
    <location>
        <begin position="304"/>
        <end position="329"/>
    </location>
</feature>
<evidence type="ECO:0000256" key="3">
    <source>
        <dbReference type="ARBA" id="ARBA00022448"/>
    </source>
</evidence>
<dbReference type="Gene3D" id="1.20.1530.20">
    <property type="match status" value="1"/>
</dbReference>
<dbReference type="PANTHER" id="PTHR42751">
    <property type="entry name" value="SODIUM/HYDROGEN EXCHANGER FAMILY/TRKA DOMAIN PROTEIN"/>
    <property type="match status" value="1"/>
</dbReference>
<feature type="transmembrane region" description="Helical" evidence="7">
    <location>
        <begin position="21"/>
        <end position="39"/>
    </location>
</feature>
<feature type="transmembrane region" description="Helical" evidence="7">
    <location>
        <begin position="198"/>
        <end position="218"/>
    </location>
</feature>
<dbReference type="Pfam" id="PF02254">
    <property type="entry name" value="TrkA_N"/>
    <property type="match status" value="1"/>
</dbReference>
<feature type="domain" description="RCK N-terminal" evidence="9">
    <location>
        <begin position="389"/>
        <end position="500"/>
    </location>
</feature>
<gene>
    <name evidence="10" type="ORF">B5V00_07410</name>
</gene>
<proteinExistence type="inferred from homology"/>
<keyword evidence="5 7" id="KW-1133">Transmembrane helix</keyword>
<evidence type="ECO:0000256" key="7">
    <source>
        <dbReference type="SAM" id="Phobius"/>
    </source>
</evidence>
<keyword evidence="11" id="KW-1185">Reference proteome</keyword>
<dbReference type="InterPro" id="IPR006153">
    <property type="entry name" value="Cation/H_exchanger_TM"/>
</dbReference>
<sequence length="528" mass="57253">MDPLWLTIAFGGGYLLRQVGLPPMVGFLIAGFVLNGLGIQGGDLLRTMADLGVTLLLFSIGLKLDLRSLLRAEIWAGSSLHLLLSVLLTGLFILACDALGVGLFAGLDFQVVLLVAFALSFSSTVFAVKVLEQKGEMAAMHGRVAIGILIMQDVFAVLFLTISAGKVPSPWALAIPLLLWLLRPLLYRLLNRCGHGELLVLCGFFLALVAGYSGFVLLGLKGDLGALIMGVLLSGHSRASELSKSLLGFKDLLLVGFFLSIGLSGVPDGATLVTALLLVFLLPFKTGLYFLLLTRFRLRARSALLASFSLANYSEFGLIVGAIAVSSGWLDSQWLVAVAIALSLSFVLAAPLNSAAATLYERWQESLKRFETRTRHPSDQPLEPGEVSIAVFGMGRIGTAVYDYFHKRYADKVVGVDYNKEKVTRHCRDGRHVIYGDPTDPDFWARMPRDNRVELCLLAMPKHVANISVAATMRGRGYQGRLASIAYFADQIDELETLGVATFDFYAEAGSGFARHADQLSARDLADF</sequence>
<dbReference type="OrthoDB" id="9781411at2"/>
<evidence type="ECO:0000256" key="6">
    <source>
        <dbReference type="ARBA" id="ARBA00023136"/>
    </source>
</evidence>
<name>A0A1X0Y698_9BACT</name>
<dbReference type="Gene3D" id="3.40.50.720">
    <property type="entry name" value="NAD(P)-binding Rossmann-like Domain"/>
    <property type="match status" value="1"/>
</dbReference>
<feature type="transmembrane region" description="Helical" evidence="7">
    <location>
        <begin position="111"/>
        <end position="131"/>
    </location>
</feature>
<dbReference type="Pfam" id="PF00999">
    <property type="entry name" value="Na_H_Exchanger"/>
    <property type="match status" value="1"/>
</dbReference>
<dbReference type="STRING" id="1969733.B5V00_07410"/>
<dbReference type="GO" id="GO:0006813">
    <property type="term" value="P:potassium ion transport"/>
    <property type="evidence" value="ECO:0007669"/>
    <property type="project" value="InterPro"/>
</dbReference>
<dbReference type="Proteomes" id="UP000193136">
    <property type="component" value="Unassembled WGS sequence"/>
</dbReference>
<dbReference type="GO" id="GO:0016020">
    <property type="term" value="C:membrane"/>
    <property type="evidence" value="ECO:0007669"/>
    <property type="project" value="UniProtKB-SubCell"/>
</dbReference>
<protein>
    <submittedName>
        <fullName evidence="10">Uncharacterized protein</fullName>
    </submittedName>
</protein>